<evidence type="ECO:0000256" key="6">
    <source>
        <dbReference type="ARBA" id="ARBA00023136"/>
    </source>
</evidence>
<accession>A0A6F8PS78</accession>
<dbReference type="Proteomes" id="UP000501726">
    <property type="component" value="Chromosome"/>
</dbReference>
<dbReference type="SUPFAM" id="SSF56954">
    <property type="entry name" value="Outer membrane efflux proteins (OEP)"/>
    <property type="match status" value="1"/>
</dbReference>
<feature type="chain" id="PRO_5026348951" evidence="8">
    <location>
        <begin position="30"/>
        <end position="442"/>
    </location>
</feature>
<keyword evidence="7" id="KW-0998">Cell outer membrane</keyword>
<evidence type="ECO:0000256" key="1">
    <source>
        <dbReference type="ARBA" id="ARBA00004442"/>
    </source>
</evidence>
<evidence type="ECO:0000313" key="9">
    <source>
        <dbReference type="EMBL" id="BBP44887.1"/>
    </source>
</evidence>
<dbReference type="GO" id="GO:1990281">
    <property type="term" value="C:efflux pump complex"/>
    <property type="evidence" value="ECO:0007669"/>
    <property type="project" value="TreeGrafter"/>
</dbReference>
<comment type="subcellular location">
    <subcellularLocation>
        <location evidence="1">Cell outer membrane</location>
    </subcellularLocation>
</comment>
<dbReference type="GO" id="GO:0015288">
    <property type="term" value="F:porin activity"/>
    <property type="evidence" value="ECO:0007669"/>
    <property type="project" value="TreeGrafter"/>
</dbReference>
<feature type="signal peptide" evidence="8">
    <location>
        <begin position="1"/>
        <end position="29"/>
    </location>
</feature>
<gene>
    <name evidence="9" type="ORF">THMIRHAS_02600</name>
</gene>
<keyword evidence="10" id="KW-1185">Reference proteome</keyword>
<keyword evidence="8" id="KW-0732">Signal</keyword>
<evidence type="ECO:0000256" key="8">
    <source>
        <dbReference type="SAM" id="SignalP"/>
    </source>
</evidence>
<keyword evidence="5" id="KW-0812">Transmembrane</keyword>
<proteinExistence type="inferred from homology"/>
<evidence type="ECO:0000256" key="4">
    <source>
        <dbReference type="ARBA" id="ARBA00022452"/>
    </source>
</evidence>
<dbReference type="AlphaFoldDB" id="A0A6F8PS78"/>
<keyword evidence="6" id="KW-0472">Membrane</keyword>
<dbReference type="PANTHER" id="PTHR30026">
    <property type="entry name" value="OUTER MEMBRANE PROTEIN TOLC"/>
    <property type="match status" value="1"/>
</dbReference>
<keyword evidence="4" id="KW-1134">Transmembrane beta strand</keyword>
<evidence type="ECO:0000256" key="7">
    <source>
        <dbReference type="ARBA" id="ARBA00023237"/>
    </source>
</evidence>
<evidence type="ECO:0000256" key="5">
    <source>
        <dbReference type="ARBA" id="ARBA00022692"/>
    </source>
</evidence>
<dbReference type="Gene3D" id="1.20.1600.10">
    <property type="entry name" value="Outer membrane efflux proteins (OEP)"/>
    <property type="match status" value="1"/>
</dbReference>
<name>A0A6F8PS78_9GAMM</name>
<dbReference type="KEGG" id="tse:THMIRHAS_02600"/>
<dbReference type="InterPro" id="IPR003423">
    <property type="entry name" value="OMP_efflux"/>
</dbReference>
<dbReference type="GO" id="GO:0015562">
    <property type="term" value="F:efflux transmembrane transporter activity"/>
    <property type="evidence" value="ECO:0007669"/>
    <property type="project" value="InterPro"/>
</dbReference>
<evidence type="ECO:0000313" key="10">
    <source>
        <dbReference type="Proteomes" id="UP000501726"/>
    </source>
</evidence>
<reference evidence="10" key="1">
    <citation type="submission" date="2019-11" db="EMBL/GenBank/DDBJ databases">
        <title>Isolation and characterization of two novel species in the genus Thiomicrorhabdus.</title>
        <authorList>
            <person name="Mochizuki J."/>
            <person name="Kojima H."/>
            <person name="Fukui M."/>
        </authorList>
    </citation>
    <scope>NUCLEOTIDE SEQUENCE [LARGE SCALE GENOMIC DNA]</scope>
    <source>
        <strain evidence="10">aks77</strain>
    </source>
</reference>
<evidence type="ECO:0000256" key="3">
    <source>
        <dbReference type="ARBA" id="ARBA00022448"/>
    </source>
</evidence>
<dbReference type="PANTHER" id="PTHR30026:SF22">
    <property type="entry name" value="OUTER MEMBRANE EFFLUX PROTEIN"/>
    <property type="match status" value="1"/>
</dbReference>
<keyword evidence="3" id="KW-0813">Transport</keyword>
<organism evidence="9 10">
    <name type="scientific">Thiosulfatimonas sediminis</name>
    <dbReference type="NCBI Taxonomy" id="2675054"/>
    <lineage>
        <taxon>Bacteria</taxon>
        <taxon>Pseudomonadati</taxon>
        <taxon>Pseudomonadota</taxon>
        <taxon>Gammaproteobacteria</taxon>
        <taxon>Thiotrichales</taxon>
        <taxon>Piscirickettsiaceae</taxon>
        <taxon>Thiosulfatimonas</taxon>
    </lineage>
</organism>
<protein>
    <submittedName>
        <fullName evidence="9">Channel protein TolC</fullName>
    </submittedName>
</protein>
<comment type="similarity">
    <text evidence="2">Belongs to the outer membrane factor (OMF) (TC 1.B.17) family.</text>
</comment>
<evidence type="ECO:0000256" key="2">
    <source>
        <dbReference type="ARBA" id="ARBA00007613"/>
    </source>
</evidence>
<sequence length="442" mass="49978">MIMNKRIPKLLLALSSVIAINGFSTSAQAIELVPTVEDAILHSPEFRQQVKEKQGVQADLRGAEGGWLPSVDLAAGIGKEKIEADAFATDWDETRREASIRVTQNLFEGFGTQNEIKRQEARLESSRHATEAAANKIALDMVTSYMNLLKEQQLLNLAEENRLTHERILDQIIQRSQAGVGNQVEVDQAKARLALANANVTASKNNYQDVLTRFHRVLGRFPDSDLVKPNMDINIPNTLEEAINTALMLHPTLRSANADISEARAQYQAANKLMYPRVDIEISQTYDDNVNRVQGEYKDFQAMLRLRYNLFNGGKDQAIIDRTASDIYQSAEVRNNTRRETIENLRYAWEATNFLGEQLIFQQQQIDSTLETLKGYRQQFSLGRRSLLDLLNTEDEYVRAKIGFITSETDYMVAKFRVQNGMGTLVDTLGIKVNYDQTVAQK</sequence>
<dbReference type="InterPro" id="IPR051906">
    <property type="entry name" value="TolC-like"/>
</dbReference>
<dbReference type="NCBIfam" id="TIGR01844">
    <property type="entry name" value="type_I_sec_TolC"/>
    <property type="match status" value="1"/>
</dbReference>
<dbReference type="EMBL" id="AP021889">
    <property type="protein sequence ID" value="BBP44887.1"/>
    <property type="molecule type" value="Genomic_DNA"/>
</dbReference>
<dbReference type="Pfam" id="PF02321">
    <property type="entry name" value="OEP"/>
    <property type="match status" value="2"/>
</dbReference>
<dbReference type="GO" id="GO:0009279">
    <property type="term" value="C:cell outer membrane"/>
    <property type="evidence" value="ECO:0007669"/>
    <property type="project" value="UniProtKB-SubCell"/>
</dbReference>
<dbReference type="InterPro" id="IPR010130">
    <property type="entry name" value="T1SS_OMP_TolC"/>
</dbReference>